<dbReference type="Gene3D" id="3.40.50.450">
    <property type="match status" value="1"/>
</dbReference>
<name>A0ABQ2WQK1_9ALTE</name>
<organism evidence="4 5">
    <name type="scientific">Alishewanella tabrizica</name>
    <dbReference type="NCBI Taxonomy" id="671278"/>
    <lineage>
        <taxon>Bacteria</taxon>
        <taxon>Pseudomonadati</taxon>
        <taxon>Pseudomonadota</taxon>
        <taxon>Gammaproteobacteria</taxon>
        <taxon>Alteromonadales</taxon>
        <taxon>Alteromonadaceae</taxon>
        <taxon>Alishewanella</taxon>
    </lineage>
</organism>
<dbReference type="InterPro" id="IPR036388">
    <property type="entry name" value="WH-like_DNA-bd_sf"/>
</dbReference>
<evidence type="ECO:0000313" key="5">
    <source>
        <dbReference type="Proteomes" id="UP000634667"/>
    </source>
</evidence>
<dbReference type="InterPro" id="IPR057666">
    <property type="entry name" value="DrpA_SLOG"/>
</dbReference>
<dbReference type="InterPro" id="IPR003488">
    <property type="entry name" value="DprA"/>
</dbReference>
<evidence type="ECO:0000313" key="4">
    <source>
        <dbReference type="EMBL" id="GGW65751.1"/>
    </source>
</evidence>
<dbReference type="EMBL" id="BMYR01000009">
    <property type="protein sequence ID" value="GGW65751.1"/>
    <property type="molecule type" value="Genomic_DNA"/>
</dbReference>
<gene>
    <name evidence="4" type="ORF">GCM10008111_22090</name>
</gene>
<dbReference type="PANTHER" id="PTHR43022">
    <property type="entry name" value="PROTEIN SMF"/>
    <property type="match status" value="1"/>
</dbReference>
<dbReference type="PANTHER" id="PTHR43022:SF1">
    <property type="entry name" value="PROTEIN SMF"/>
    <property type="match status" value="1"/>
</dbReference>
<feature type="domain" description="Smf/DprA SLOG" evidence="2">
    <location>
        <begin position="76"/>
        <end position="283"/>
    </location>
</feature>
<proteinExistence type="inferred from homology"/>
<reference evidence="5" key="1">
    <citation type="journal article" date="2019" name="Int. J. Syst. Evol. Microbiol.">
        <title>The Global Catalogue of Microorganisms (GCM) 10K type strain sequencing project: providing services to taxonomists for standard genome sequencing and annotation.</title>
        <authorList>
            <consortium name="The Broad Institute Genomics Platform"/>
            <consortium name="The Broad Institute Genome Sequencing Center for Infectious Disease"/>
            <person name="Wu L."/>
            <person name="Ma J."/>
        </authorList>
    </citation>
    <scope>NUCLEOTIDE SEQUENCE [LARGE SCALE GENOMIC DNA]</scope>
    <source>
        <strain evidence="5">KCTC 23723</strain>
    </source>
</reference>
<dbReference type="RefSeq" id="WP_189483288.1">
    <property type="nucleotide sequence ID" value="NZ_BMYR01000009.1"/>
</dbReference>
<evidence type="ECO:0000259" key="3">
    <source>
        <dbReference type="Pfam" id="PF17782"/>
    </source>
</evidence>
<evidence type="ECO:0000259" key="2">
    <source>
        <dbReference type="Pfam" id="PF02481"/>
    </source>
</evidence>
<dbReference type="Pfam" id="PF02481">
    <property type="entry name" value="DNA_processg_A"/>
    <property type="match status" value="1"/>
</dbReference>
<dbReference type="Pfam" id="PF17782">
    <property type="entry name" value="WHD_DprA"/>
    <property type="match status" value="1"/>
</dbReference>
<dbReference type="SUPFAM" id="SSF102405">
    <property type="entry name" value="MCP/YpsA-like"/>
    <property type="match status" value="1"/>
</dbReference>
<dbReference type="InterPro" id="IPR041614">
    <property type="entry name" value="DprA_WH"/>
</dbReference>
<protein>
    <submittedName>
        <fullName evidence="4">DNA protecting protein DprA</fullName>
    </submittedName>
</protein>
<keyword evidence="5" id="KW-1185">Reference proteome</keyword>
<dbReference type="Gene3D" id="1.10.10.10">
    <property type="entry name" value="Winged helix-like DNA-binding domain superfamily/Winged helix DNA-binding domain"/>
    <property type="match status" value="1"/>
</dbReference>
<evidence type="ECO:0000256" key="1">
    <source>
        <dbReference type="ARBA" id="ARBA00006525"/>
    </source>
</evidence>
<sequence>MDHLHNWLALASVGLRGQRYRKLSEQMSLAELVSLPASTLQQIGLTQRQAHGLSYEAQVWVEQALAWQAEATDHHLICFDHQYYPPLLKETRQPPLVLFIKGDPTLLALPQIAMVGSRLPTPTGRKVARQLAAELTQNGMIVTSGMAQGIDSECHLGALHAGGKTLAVLGHGLRQIYPTSNKRLAADIAQTGALISEYFPDVRARAEYFPQRNRIVVGLSIGTLVVEATIKSGSLISANLAAEYNREVFAVPGSFYNTQASGCHHLIQQGAKLVTGIADILEERALFADNGMKGNNEINLTLDLCTQQLLDNVEDIPISVDVLAERVGMTVTDVSIILLELELLGKIAVVPGGYIKVGST</sequence>
<accession>A0ABQ2WQK1</accession>
<dbReference type="Proteomes" id="UP000634667">
    <property type="component" value="Unassembled WGS sequence"/>
</dbReference>
<comment type="caution">
    <text evidence="4">The sequence shown here is derived from an EMBL/GenBank/DDBJ whole genome shotgun (WGS) entry which is preliminary data.</text>
</comment>
<comment type="similarity">
    <text evidence="1">Belongs to the DprA/Smf family.</text>
</comment>
<feature type="domain" description="DprA winged helix" evidence="3">
    <location>
        <begin position="302"/>
        <end position="353"/>
    </location>
</feature>
<dbReference type="NCBIfam" id="TIGR00732">
    <property type="entry name" value="dprA"/>
    <property type="match status" value="1"/>
</dbReference>